<reference evidence="2 3" key="1">
    <citation type="journal article" date="2009" name="Environ. Microbiol.">
        <title>Genome sequence of Desulfobacterium autotrophicum HRM2, a marine sulfate reducer oxidizing organic carbon completely to carbon dioxide.</title>
        <authorList>
            <person name="Strittmatter A.W."/>
            <person name="Liesegang H."/>
            <person name="Rabus R."/>
            <person name="Decker I."/>
            <person name="Amann J."/>
            <person name="Andres S."/>
            <person name="Henne A."/>
            <person name="Fricke W.F."/>
            <person name="Martinez-Arias R."/>
            <person name="Bartels D."/>
            <person name="Goesmann A."/>
            <person name="Krause L."/>
            <person name="Puehler A."/>
            <person name="Klenk H.P."/>
            <person name="Richter M."/>
            <person name="Schuler M."/>
            <person name="Gloeckner F.O."/>
            <person name="Meyerdierks A."/>
            <person name="Gottschalk G."/>
            <person name="Amann R."/>
        </authorList>
    </citation>
    <scope>NUCLEOTIDE SEQUENCE [LARGE SCALE GENOMIC DNA]</scope>
    <source>
        <strain evidence="3">ATCC 43914 / DSM 3382 / HRM2</strain>
        <plasmid evidence="3">Plasmid pHRM2a</plasmid>
    </source>
</reference>
<evidence type="ECO:0000256" key="1">
    <source>
        <dbReference type="SAM" id="SignalP"/>
    </source>
</evidence>
<feature type="signal peptide" evidence="1">
    <location>
        <begin position="1"/>
        <end position="23"/>
    </location>
</feature>
<protein>
    <recommendedName>
        <fullName evidence="4">PEGA domain-containing protein</fullName>
    </recommendedName>
</protein>
<dbReference type="EMBL" id="CP001088">
    <property type="protein sequence ID" value="ACN18057.1"/>
    <property type="molecule type" value="Genomic_DNA"/>
</dbReference>
<dbReference type="HOGENOM" id="CLU_1609080_0_0_7"/>
<dbReference type="KEGG" id="dat:HRM2_p00630"/>
<keyword evidence="3" id="KW-1185">Reference proteome</keyword>
<gene>
    <name evidence="2" type="ORF">HRM2_p00630</name>
</gene>
<name>C0QMR3_DESAH</name>
<feature type="chain" id="PRO_5002902466" description="PEGA domain-containing protein" evidence="1">
    <location>
        <begin position="24"/>
        <end position="172"/>
    </location>
</feature>
<dbReference type="OrthoDB" id="7068723at2"/>
<evidence type="ECO:0000313" key="2">
    <source>
        <dbReference type="EMBL" id="ACN18057.1"/>
    </source>
</evidence>
<dbReference type="AlphaFoldDB" id="C0QMR3"/>
<evidence type="ECO:0008006" key="4">
    <source>
        <dbReference type="Google" id="ProtNLM"/>
    </source>
</evidence>
<dbReference type="PROSITE" id="PS51257">
    <property type="entry name" value="PROKAR_LIPOPROTEIN"/>
    <property type="match status" value="1"/>
</dbReference>
<keyword evidence="1" id="KW-0732">Signal</keyword>
<evidence type="ECO:0000313" key="3">
    <source>
        <dbReference type="Proteomes" id="UP000000442"/>
    </source>
</evidence>
<geneLocation type="plasmid" evidence="2 3">
    <name>pHRM2a</name>
</geneLocation>
<proteinExistence type="predicted"/>
<organism evidence="2 3">
    <name type="scientific">Desulforapulum autotrophicum (strain ATCC 43914 / DSM 3382 / VKM B-1955 / HRM2)</name>
    <name type="common">Desulfobacterium autotrophicum</name>
    <dbReference type="NCBI Taxonomy" id="177437"/>
    <lineage>
        <taxon>Bacteria</taxon>
        <taxon>Pseudomonadati</taxon>
        <taxon>Thermodesulfobacteriota</taxon>
        <taxon>Desulfobacteria</taxon>
        <taxon>Desulfobacterales</taxon>
        <taxon>Desulfobacteraceae</taxon>
        <taxon>Desulforapulum</taxon>
    </lineage>
</organism>
<keyword evidence="2" id="KW-0614">Plasmid</keyword>
<dbReference type="Proteomes" id="UP000000442">
    <property type="component" value="Plasmid pHRM2a"/>
</dbReference>
<accession>C0QMR3</accession>
<sequence>MSKFHIVMVVVIFLSGCANSQYAIQFDSSPQGAALVCDGKNWGYTPETLYIPKKNIKGQTELNLSGCTATWVSGAQNRYGTVPLTQYPDSVRITAPRPDAPNLEQDMNFALKVQQFKYQQAQDAAAAAAKAWADLNQSLKDTTESIRKNTPTSTYTNCYNTFGGVSCNSTSY</sequence>
<dbReference type="RefSeq" id="WP_012663346.1">
    <property type="nucleotide sequence ID" value="NC_012109.1"/>
</dbReference>